<dbReference type="InterPro" id="IPR001763">
    <property type="entry name" value="Rhodanese-like_dom"/>
</dbReference>
<dbReference type="SMART" id="SM00450">
    <property type="entry name" value="RHOD"/>
    <property type="match status" value="1"/>
</dbReference>
<dbReference type="PANTHER" id="PTHR43031:SF18">
    <property type="entry name" value="RHODANESE-RELATED SULFURTRANSFERASES"/>
    <property type="match status" value="1"/>
</dbReference>
<name>A0A4R8WI36_9MICO</name>
<reference evidence="2 3" key="1">
    <citation type="submission" date="2019-03" db="EMBL/GenBank/DDBJ databases">
        <title>Genomics of glacier-inhabiting Cryobacterium strains.</title>
        <authorList>
            <person name="Liu Q."/>
            <person name="Xin Y.-H."/>
        </authorList>
    </citation>
    <scope>NUCLEOTIDE SEQUENCE [LARGE SCALE GENOMIC DNA]</scope>
    <source>
        <strain evidence="2 3">MDT1-3</strain>
    </source>
</reference>
<dbReference type="InterPro" id="IPR036873">
    <property type="entry name" value="Rhodanese-like_dom_sf"/>
</dbReference>
<sequence>MTELTPRQVSTRADEPQIVDVRETEELGDGMIPGARHIPLALIPDSHAALDSTRPVIVVCRSGRRSAAAAEHLAEGGFDAHTMTGGMLEWAAEGLSMVLPPAP</sequence>
<dbReference type="PROSITE" id="PS50206">
    <property type="entry name" value="RHODANESE_3"/>
    <property type="match status" value="1"/>
</dbReference>
<dbReference type="SUPFAM" id="SSF52821">
    <property type="entry name" value="Rhodanese/Cell cycle control phosphatase"/>
    <property type="match status" value="1"/>
</dbReference>
<dbReference type="AlphaFoldDB" id="A0A4R8WI36"/>
<feature type="domain" description="Rhodanese" evidence="1">
    <location>
        <begin position="12"/>
        <end position="99"/>
    </location>
</feature>
<dbReference type="Gene3D" id="3.40.250.10">
    <property type="entry name" value="Rhodanese-like domain"/>
    <property type="match status" value="1"/>
</dbReference>
<keyword evidence="3" id="KW-1185">Reference proteome</keyword>
<dbReference type="RefSeq" id="WP_134569055.1">
    <property type="nucleotide sequence ID" value="NZ_SOFP01000075.1"/>
</dbReference>
<organism evidence="2 3">
    <name type="scientific">Cryobacterium algoritolerans</name>
    <dbReference type="NCBI Taxonomy" id="1259184"/>
    <lineage>
        <taxon>Bacteria</taxon>
        <taxon>Bacillati</taxon>
        <taxon>Actinomycetota</taxon>
        <taxon>Actinomycetes</taxon>
        <taxon>Micrococcales</taxon>
        <taxon>Microbacteriaceae</taxon>
        <taxon>Cryobacterium</taxon>
    </lineage>
</organism>
<dbReference type="Proteomes" id="UP000298412">
    <property type="component" value="Unassembled WGS sequence"/>
</dbReference>
<evidence type="ECO:0000259" key="1">
    <source>
        <dbReference type="PROSITE" id="PS50206"/>
    </source>
</evidence>
<gene>
    <name evidence="2" type="ORF">E3O19_15360</name>
</gene>
<evidence type="ECO:0000313" key="2">
    <source>
        <dbReference type="EMBL" id="TFC10381.1"/>
    </source>
</evidence>
<dbReference type="InterPro" id="IPR050229">
    <property type="entry name" value="GlpE_sulfurtransferase"/>
</dbReference>
<comment type="caution">
    <text evidence="2">The sequence shown here is derived from an EMBL/GenBank/DDBJ whole genome shotgun (WGS) entry which is preliminary data.</text>
</comment>
<dbReference type="PANTHER" id="PTHR43031">
    <property type="entry name" value="FAD-DEPENDENT OXIDOREDUCTASE"/>
    <property type="match status" value="1"/>
</dbReference>
<dbReference type="EMBL" id="SOFP01000075">
    <property type="protein sequence ID" value="TFC10381.1"/>
    <property type="molecule type" value="Genomic_DNA"/>
</dbReference>
<dbReference type="Pfam" id="PF00581">
    <property type="entry name" value="Rhodanese"/>
    <property type="match status" value="1"/>
</dbReference>
<proteinExistence type="predicted"/>
<accession>A0A4R8WI36</accession>
<dbReference type="CDD" id="cd00158">
    <property type="entry name" value="RHOD"/>
    <property type="match status" value="1"/>
</dbReference>
<dbReference type="OrthoDB" id="9800872at2"/>
<protein>
    <submittedName>
        <fullName evidence="2">Rhodanese-like domain-containing protein</fullName>
    </submittedName>
</protein>
<evidence type="ECO:0000313" key="3">
    <source>
        <dbReference type="Proteomes" id="UP000298412"/>
    </source>
</evidence>